<feature type="transmembrane region" description="Helical" evidence="1">
    <location>
        <begin position="208"/>
        <end position="229"/>
    </location>
</feature>
<evidence type="ECO:0000313" key="3">
    <source>
        <dbReference type="EMBL" id="PIS29036.1"/>
    </source>
</evidence>
<keyword evidence="1" id="KW-0472">Membrane</keyword>
<keyword evidence="1" id="KW-1133">Transmembrane helix</keyword>
<sequence length="317" mass="34838">MTTFQVSSQLSIFDRLGALMVRLSFNRSDYAVEPGLYALNNPTSESPVFVSANYKLSFDIVRSSLAGFGAWLLVLDTKGVNVWCAAGKGTFGTVELVNRIRLTELEKVVSHRKVISPQLGGTGIAAHEVLKQSGFQVIYGPVRAEDLPAFIKDHFKVTQEMRQVRFNFIDRLTLVPVELVSYSKYLFLLLLLFFLLSRIDQSSVLIPSLNVIAAYLCGTVFGPALLPWLPGRSFALKGALLGLLAFALTSYSLPWLDLLAWLLIMPTISSFLLMNFTGSSTYTSLSGVQKEMRVAVPLQIAGLTLGTIIYISARVVG</sequence>
<dbReference type="EMBL" id="PEYM01000104">
    <property type="protein sequence ID" value="PIS29036.1"/>
    <property type="molecule type" value="Genomic_DNA"/>
</dbReference>
<evidence type="ECO:0000259" key="2">
    <source>
        <dbReference type="Pfam" id="PF03599"/>
    </source>
</evidence>
<dbReference type="NCBIfam" id="NF040863">
    <property type="entry name" value="HgcA_corrinoid"/>
    <property type="match status" value="1"/>
</dbReference>
<organism evidence="3 4">
    <name type="scientific">Candidatus Saganbacteria bacterium CG08_land_8_20_14_0_20_45_16</name>
    <dbReference type="NCBI Taxonomy" id="2014293"/>
    <lineage>
        <taxon>Bacteria</taxon>
        <taxon>Bacillati</taxon>
        <taxon>Saganbacteria</taxon>
    </lineage>
</organism>
<feature type="transmembrane region" description="Helical" evidence="1">
    <location>
        <begin position="294"/>
        <end position="313"/>
    </location>
</feature>
<dbReference type="Pfam" id="PF03599">
    <property type="entry name" value="CdhD"/>
    <property type="match status" value="1"/>
</dbReference>
<evidence type="ECO:0000256" key="1">
    <source>
        <dbReference type="SAM" id="Phobius"/>
    </source>
</evidence>
<reference evidence="3 4" key="1">
    <citation type="submission" date="2017-09" db="EMBL/GenBank/DDBJ databases">
        <title>Depth-based differentiation of microbial function through sediment-hosted aquifers and enrichment of novel symbionts in the deep terrestrial subsurface.</title>
        <authorList>
            <person name="Probst A.J."/>
            <person name="Ladd B."/>
            <person name="Jarett J.K."/>
            <person name="Geller-Mcgrath D.E."/>
            <person name="Sieber C.M."/>
            <person name="Emerson J.B."/>
            <person name="Anantharaman K."/>
            <person name="Thomas B.C."/>
            <person name="Malmstrom R."/>
            <person name="Stieglmeier M."/>
            <person name="Klingl A."/>
            <person name="Woyke T."/>
            <person name="Ryan C.M."/>
            <person name="Banfield J.F."/>
        </authorList>
    </citation>
    <scope>NUCLEOTIDE SEQUENCE [LARGE SCALE GENOMIC DNA]</scope>
    <source>
        <strain evidence="3">CG08_land_8_20_14_0_20_45_16</strain>
    </source>
</reference>
<dbReference type="Proteomes" id="UP000231343">
    <property type="component" value="Unassembled WGS sequence"/>
</dbReference>
<protein>
    <submittedName>
        <fullName evidence="3">Acetyl-CoA synthase subunit gamma</fullName>
    </submittedName>
</protein>
<dbReference type="InterPro" id="IPR016041">
    <property type="entry name" value="Ac-CoA_synth_d_su_TIM-brl"/>
</dbReference>
<dbReference type="Gene3D" id="3.40.50.11600">
    <property type="match status" value="1"/>
</dbReference>
<proteinExistence type="predicted"/>
<accession>A0A2H0XVT2</accession>
<name>A0A2H0XVT2_UNCSA</name>
<gene>
    <name evidence="3" type="ORF">COT42_06295</name>
</gene>
<feature type="transmembrane region" description="Helical" evidence="1">
    <location>
        <begin position="172"/>
        <end position="196"/>
    </location>
</feature>
<comment type="caution">
    <text evidence="3">The sequence shown here is derived from an EMBL/GenBank/DDBJ whole genome shotgun (WGS) entry which is preliminary data.</text>
</comment>
<dbReference type="AlphaFoldDB" id="A0A2H0XVT2"/>
<evidence type="ECO:0000313" key="4">
    <source>
        <dbReference type="Proteomes" id="UP000231343"/>
    </source>
</evidence>
<feature type="transmembrane region" description="Helical" evidence="1">
    <location>
        <begin position="259"/>
        <end position="282"/>
    </location>
</feature>
<keyword evidence="1" id="KW-0812">Transmembrane</keyword>
<feature type="domain" description="CO dehydrogenase/acetyl-CoA synthase delta subunit TIM barrel" evidence="2">
    <location>
        <begin position="27"/>
        <end position="120"/>
    </location>
</feature>